<dbReference type="GO" id="GO:0046872">
    <property type="term" value="F:metal ion binding"/>
    <property type="evidence" value="ECO:0007669"/>
    <property type="project" value="UniProtKB-KW"/>
</dbReference>
<dbReference type="InterPro" id="IPR008949">
    <property type="entry name" value="Isoprenoid_synthase_dom_sf"/>
</dbReference>
<keyword evidence="4" id="KW-0460">Magnesium</keyword>
<evidence type="ECO:0000313" key="5">
    <source>
        <dbReference type="EMBL" id="KAJ5496156.1"/>
    </source>
</evidence>
<dbReference type="GO" id="GO:0043386">
    <property type="term" value="P:mycotoxin biosynthetic process"/>
    <property type="evidence" value="ECO:0007669"/>
    <property type="project" value="UniProtKB-ARBA"/>
</dbReference>
<organism evidence="5 6">
    <name type="scientific">Penicillium fimorum</name>
    <dbReference type="NCBI Taxonomy" id="1882269"/>
    <lineage>
        <taxon>Eukaryota</taxon>
        <taxon>Fungi</taxon>
        <taxon>Dikarya</taxon>
        <taxon>Ascomycota</taxon>
        <taxon>Pezizomycotina</taxon>
        <taxon>Eurotiomycetes</taxon>
        <taxon>Eurotiomycetidae</taxon>
        <taxon>Eurotiales</taxon>
        <taxon>Aspergillaceae</taxon>
        <taxon>Penicillium</taxon>
    </lineage>
</organism>
<sequence>MALTYAEIGYDEEYPGSNLIGGLKINKVTECSLELCLLENEVSVENGRPDIITPVLDYGQGMDLHWTNQTKVLTEEEYFTMIDGKTGGFFVLVADLMRSEATVNKDLDVSPLMQAVGRFCQVRDDYLNLQDADYTKKKGFAEDLSEGKISLPLIHTLAPWRRSLNIVADYSISYSNAKVGIPFLLNYGSLHWMTLLLLVG</sequence>
<reference evidence="5" key="1">
    <citation type="submission" date="2022-12" db="EMBL/GenBank/DDBJ databases">
        <authorList>
            <person name="Petersen C."/>
        </authorList>
    </citation>
    <scope>NUCLEOTIDE SEQUENCE</scope>
    <source>
        <strain evidence="5">IBT 29495</strain>
    </source>
</reference>
<dbReference type="GO" id="GO:0004659">
    <property type="term" value="F:prenyltransferase activity"/>
    <property type="evidence" value="ECO:0007669"/>
    <property type="project" value="InterPro"/>
</dbReference>
<dbReference type="Proteomes" id="UP001149954">
    <property type="component" value="Unassembled WGS sequence"/>
</dbReference>
<dbReference type="PANTHER" id="PTHR12001">
    <property type="entry name" value="GERANYLGERANYL PYROPHOSPHATE SYNTHASE"/>
    <property type="match status" value="1"/>
</dbReference>
<dbReference type="PANTHER" id="PTHR12001:SF44">
    <property type="entry name" value="GERANYLGERANYL PYROPHOSPHATE SYNTHASE"/>
    <property type="match status" value="1"/>
</dbReference>
<dbReference type="AlphaFoldDB" id="A0A9W9XNC5"/>
<protein>
    <submittedName>
        <fullName evidence="5">Terpenoid synthase</fullName>
    </submittedName>
</protein>
<gene>
    <name evidence="5" type="ORF">N7463_008143</name>
</gene>
<dbReference type="SUPFAM" id="SSF48576">
    <property type="entry name" value="Terpenoid synthases"/>
    <property type="match status" value="1"/>
</dbReference>
<dbReference type="EMBL" id="JAPWDS010000005">
    <property type="protein sequence ID" value="KAJ5496156.1"/>
    <property type="molecule type" value="Genomic_DNA"/>
</dbReference>
<comment type="pathway">
    <text evidence="1">Secondary metabolite biosynthesis.</text>
</comment>
<dbReference type="CDD" id="cd00867">
    <property type="entry name" value="Trans_IPPS"/>
    <property type="match status" value="1"/>
</dbReference>
<dbReference type="GO" id="GO:0008299">
    <property type="term" value="P:isoprenoid biosynthetic process"/>
    <property type="evidence" value="ECO:0007669"/>
    <property type="project" value="InterPro"/>
</dbReference>
<keyword evidence="6" id="KW-1185">Reference proteome</keyword>
<evidence type="ECO:0000256" key="1">
    <source>
        <dbReference type="ARBA" id="ARBA00005179"/>
    </source>
</evidence>
<keyword evidence="2" id="KW-0808">Transferase</keyword>
<evidence type="ECO:0000256" key="2">
    <source>
        <dbReference type="ARBA" id="ARBA00022679"/>
    </source>
</evidence>
<comment type="caution">
    <text evidence="5">The sequence shown here is derived from an EMBL/GenBank/DDBJ whole genome shotgun (WGS) entry which is preliminary data.</text>
</comment>
<reference evidence="5" key="2">
    <citation type="journal article" date="2023" name="IMA Fungus">
        <title>Comparative genomic study of the Penicillium genus elucidates a diverse pangenome and 15 lateral gene transfer events.</title>
        <authorList>
            <person name="Petersen C."/>
            <person name="Sorensen T."/>
            <person name="Nielsen M.R."/>
            <person name="Sondergaard T.E."/>
            <person name="Sorensen J.L."/>
            <person name="Fitzpatrick D.A."/>
            <person name="Frisvad J.C."/>
            <person name="Nielsen K.L."/>
        </authorList>
    </citation>
    <scope>NUCLEOTIDE SEQUENCE</scope>
    <source>
        <strain evidence="5">IBT 29495</strain>
    </source>
</reference>
<name>A0A9W9XNC5_9EURO</name>
<dbReference type="Pfam" id="PF00348">
    <property type="entry name" value="polyprenyl_synt"/>
    <property type="match status" value="1"/>
</dbReference>
<evidence type="ECO:0000313" key="6">
    <source>
        <dbReference type="Proteomes" id="UP001149954"/>
    </source>
</evidence>
<proteinExistence type="predicted"/>
<dbReference type="OrthoDB" id="4367641at2759"/>
<dbReference type="Gene3D" id="1.10.600.10">
    <property type="entry name" value="Farnesyl Diphosphate Synthase"/>
    <property type="match status" value="1"/>
</dbReference>
<keyword evidence="3" id="KW-0479">Metal-binding</keyword>
<accession>A0A9W9XNC5</accession>
<evidence type="ECO:0000256" key="3">
    <source>
        <dbReference type="ARBA" id="ARBA00022723"/>
    </source>
</evidence>
<dbReference type="InterPro" id="IPR000092">
    <property type="entry name" value="Polyprenyl_synt"/>
</dbReference>
<dbReference type="GO" id="GO:0046165">
    <property type="term" value="P:alcohol biosynthetic process"/>
    <property type="evidence" value="ECO:0007669"/>
    <property type="project" value="UniProtKB-ARBA"/>
</dbReference>
<evidence type="ECO:0000256" key="4">
    <source>
        <dbReference type="ARBA" id="ARBA00022842"/>
    </source>
</evidence>